<gene>
    <name evidence="1" type="ORF">Psch_01724</name>
</gene>
<sequence>MQLERITVLENDMPQIGLFTRTITQGDEYELVKQFVEYYCHQFQRNNKKLNLAVFIEPRVSSGFPDIVLASYLPSIVNNWSDERKNLTVNDLKILSHLLLTRGVNGSHLISSLKLPEKQTLTSLEKLLDAKLISYRNKCWRPRELRDVFSIIKLISVEAKINNINRVVEQSLINTWFASHSYALTNVSKPQNETLKAFSQHGIGLYCKKKSFQKILEAKQITLPSSYQSLQFNEWIGNNLAV</sequence>
<dbReference type="AlphaFoldDB" id="A0A4Y7RHC8"/>
<reference evidence="1 2" key="1">
    <citation type="journal article" date="2018" name="Environ. Microbiol.">
        <title>Novel energy conservation strategies and behaviour of Pelotomaculum schinkii driving syntrophic propionate catabolism.</title>
        <authorList>
            <person name="Hidalgo-Ahumada C.A.P."/>
            <person name="Nobu M.K."/>
            <person name="Narihiro T."/>
            <person name="Tamaki H."/>
            <person name="Liu W.T."/>
            <person name="Kamagata Y."/>
            <person name="Stams A.J.M."/>
            <person name="Imachi H."/>
            <person name="Sousa D.Z."/>
        </authorList>
    </citation>
    <scope>NUCLEOTIDE SEQUENCE [LARGE SCALE GENOMIC DNA]</scope>
    <source>
        <strain evidence="1 2">HH</strain>
    </source>
</reference>
<comment type="caution">
    <text evidence="1">The sequence shown here is derived from an EMBL/GenBank/DDBJ whole genome shotgun (WGS) entry which is preliminary data.</text>
</comment>
<protein>
    <submittedName>
        <fullName evidence="1">Uncharacterized protein</fullName>
    </submittedName>
</protein>
<dbReference type="Proteomes" id="UP000298324">
    <property type="component" value="Unassembled WGS sequence"/>
</dbReference>
<keyword evidence="2" id="KW-1185">Reference proteome</keyword>
<dbReference type="EMBL" id="QFGA01000001">
    <property type="protein sequence ID" value="TEB08169.1"/>
    <property type="molecule type" value="Genomic_DNA"/>
</dbReference>
<name>A0A4Y7RHC8_9FIRM</name>
<proteinExistence type="predicted"/>
<evidence type="ECO:0000313" key="1">
    <source>
        <dbReference type="EMBL" id="TEB08169.1"/>
    </source>
</evidence>
<evidence type="ECO:0000313" key="2">
    <source>
        <dbReference type="Proteomes" id="UP000298324"/>
    </source>
</evidence>
<accession>A0A4Y7RHC8</accession>
<organism evidence="1 2">
    <name type="scientific">Pelotomaculum schinkii</name>
    <dbReference type="NCBI Taxonomy" id="78350"/>
    <lineage>
        <taxon>Bacteria</taxon>
        <taxon>Bacillati</taxon>
        <taxon>Bacillota</taxon>
        <taxon>Clostridia</taxon>
        <taxon>Eubacteriales</taxon>
        <taxon>Desulfotomaculaceae</taxon>
        <taxon>Pelotomaculum</taxon>
    </lineage>
</organism>